<feature type="active site" description="Proton donor" evidence="6">
    <location>
        <position position="179"/>
    </location>
</feature>
<reference evidence="11" key="1">
    <citation type="submission" date="2023-06" db="EMBL/GenBank/DDBJ databases">
        <title>Genome-scale phylogeny and comparative genomics of the fungal order Sordariales.</title>
        <authorList>
            <consortium name="Lawrence Berkeley National Laboratory"/>
            <person name="Hensen N."/>
            <person name="Bonometti L."/>
            <person name="Westerberg I."/>
            <person name="Brannstrom I.O."/>
            <person name="Guillou S."/>
            <person name="Cros-Aarteil S."/>
            <person name="Calhoun S."/>
            <person name="Haridas S."/>
            <person name="Kuo A."/>
            <person name="Mondo S."/>
            <person name="Pangilinan J."/>
            <person name="Riley R."/>
            <person name="LaButti K."/>
            <person name="Andreopoulos B."/>
            <person name="Lipzen A."/>
            <person name="Chen C."/>
            <person name="Yanf M."/>
            <person name="Daum C."/>
            <person name="Ng V."/>
            <person name="Clum A."/>
            <person name="Steindorff A."/>
            <person name="Ohm R."/>
            <person name="Martin F."/>
            <person name="Silar P."/>
            <person name="Natvig D."/>
            <person name="Lalanne C."/>
            <person name="Gautier V."/>
            <person name="Ament-velasquez S.L."/>
            <person name="Kruys A."/>
            <person name="Hutchinson M.I."/>
            <person name="Powell A.J."/>
            <person name="Barry K."/>
            <person name="Miller A.N."/>
            <person name="Grigoriev I.V."/>
            <person name="Debuchy R."/>
            <person name="Gladieux P."/>
            <person name="Thoren M.H."/>
            <person name="Johannesson H."/>
        </authorList>
    </citation>
    <scope>NUCLEOTIDE SEQUENCE</scope>
    <source>
        <strain evidence="11">SMH3391-2</strain>
    </source>
</reference>
<dbReference type="SUPFAM" id="SSF48225">
    <property type="entry name" value="Seven-hairpin glycosidases"/>
    <property type="match status" value="1"/>
</dbReference>
<sequence length="587" mass="66721">MAILTTSHRRFHRLAVFAVFCLVVTYLLLDRLPSNPRDDVYRPSSFDWANRTQKHPITQSDMIHLPDGVPRELPRIQHDFSKDELSKAHNKTQRERREAVRAAAKKTWTAYREYAWGHDELAPQTLTAKDSFAGWGATLVDSLDTLWIMGMRAEFKQAVQVVGTIDWSNSTTEVCSLFETNIRYLGGLLSAYEMSHEEVLLDKALELANMLYAAFDTPNHFPANAFDIEKAKEGKLVADKRESSAAVGSLSLEFTKLSQITGDPKYYSVIDNIKWALERTQEDTKLPGMWPTFVDLRNGFLTPDNSFTLGAAADSVYEYLPKMYALLGGLDLTYQKMHIKAMETAKKHVLFRPMLPDTYPAATPDILFSGTILSNGQIIELTPEVQHLGCFAGGMFALGGKLFHREEDVKIGEQLARGCAWAYDAFPTGLMPETSEVLACETADLAPCEWDEARWKKQGPRTAKLPKPFRVLRDYQYHLRPEAIESIFILYRITGKKDLLEVAWRMFQAIKKATETKFAHSAIADVQAEDLTTKIDQMESFWLSETLKYFYLIFSEPDLISLDNYVFNTEAHPFRLPKAERNHGKSP</sequence>
<evidence type="ECO:0000256" key="3">
    <source>
        <dbReference type="ARBA" id="ARBA00007658"/>
    </source>
</evidence>
<dbReference type="GO" id="GO:0016020">
    <property type="term" value="C:membrane"/>
    <property type="evidence" value="ECO:0007669"/>
    <property type="project" value="InterPro"/>
</dbReference>
<evidence type="ECO:0000256" key="4">
    <source>
        <dbReference type="ARBA" id="ARBA00022801"/>
    </source>
</evidence>
<evidence type="ECO:0000256" key="9">
    <source>
        <dbReference type="RuleBase" id="RU361193"/>
    </source>
</evidence>
<evidence type="ECO:0000256" key="2">
    <source>
        <dbReference type="ARBA" id="ARBA00004922"/>
    </source>
</evidence>
<dbReference type="Pfam" id="PF01532">
    <property type="entry name" value="Glyco_hydro_47"/>
    <property type="match status" value="1"/>
</dbReference>
<organism evidence="11 12">
    <name type="scientific">Bombardia bombarda</name>
    <dbReference type="NCBI Taxonomy" id="252184"/>
    <lineage>
        <taxon>Eukaryota</taxon>
        <taxon>Fungi</taxon>
        <taxon>Dikarya</taxon>
        <taxon>Ascomycota</taxon>
        <taxon>Pezizomycotina</taxon>
        <taxon>Sordariomycetes</taxon>
        <taxon>Sordariomycetidae</taxon>
        <taxon>Sordariales</taxon>
        <taxon>Lasiosphaeriaceae</taxon>
        <taxon>Bombardia</taxon>
    </lineage>
</organism>
<dbReference type="PANTHER" id="PTHR11742">
    <property type="entry name" value="MANNOSYL-OLIGOSACCHARIDE ALPHA-1,2-MANNOSIDASE-RELATED"/>
    <property type="match status" value="1"/>
</dbReference>
<feature type="disulfide bond" evidence="8">
    <location>
        <begin position="390"/>
        <end position="419"/>
    </location>
</feature>
<dbReference type="InterPro" id="IPR012341">
    <property type="entry name" value="6hp_glycosidase-like_sf"/>
</dbReference>
<dbReference type="Gene3D" id="1.50.10.10">
    <property type="match status" value="1"/>
</dbReference>
<feature type="active site" evidence="6">
    <location>
        <position position="314"/>
    </location>
</feature>
<dbReference type="GO" id="GO:0005509">
    <property type="term" value="F:calcium ion binding"/>
    <property type="evidence" value="ECO:0007669"/>
    <property type="project" value="InterPro"/>
</dbReference>
<keyword evidence="10" id="KW-1133">Transmembrane helix</keyword>
<keyword evidence="10" id="KW-0472">Membrane</keyword>
<gene>
    <name evidence="11" type="ORF">B0T17DRAFT_210258</name>
</gene>
<dbReference type="FunFam" id="1.50.10.10:FF:000037">
    <property type="entry name" value="alpha-1,2-Mannosidase"/>
    <property type="match status" value="1"/>
</dbReference>
<dbReference type="PRINTS" id="PR00747">
    <property type="entry name" value="GLYHDRLASE47"/>
</dbReference>
<evidence type="ECO:0000313" key="12">
    <source>
        <dbReference type="Proteomes" id="UP001174934"/>
    </source>
</evidence>
<dbReference type="EC" id="3.2.1.-" evidence="9"/>
<evidence type="ECO:0000256" key="6">
    <source>
        <dbReference type="PIRSR" id="PIRSR601382-1"/>
    </source>
</evidence>
<comment type="similarity">
    <text evidence="3 9">Belongs to the glycosyl hydrolase 47 family.</text>
</comment>
<dbReference type="Proteomes" id="UP001174934">
    <property type="component" value="Unassembled WGS sequence"/>
</dbReference>
<evidence type="ECO:0000256" key="5">
    <source>
        <dbReference type="ARBA" id="ARBA00023157"/>
    </source>
</evidence>
<dbReference type="GO" id="GO:0005783">
    <property type="term" value="C:endoplasmic reticulum"/>
    <property type="evidence" value="ECO:0007669"/>
    <property type="project" value="TreeGrafter"/>
</dbReference>
<feature type="active site" description="Proton donor" evidence="6">
    <location>
        <position position="433"/>
    </location>
</feature>
<feature type="binding site" evidence="7">
    <location>
        <position position="569"/>
    </location>
    <ligand>
        <name>Ca(2+)</name>
        <dbReference type="ChEBI" id="CHEBI:29108"/>
    </ligand>
</feature>
<comment type="caution">
    <text evidence="11">The sequence shown here is derived from an EMBL/GenBank/DDBJ whole genome shotgun (WGS) entry which is preliminary data.</text>
</comment>
<evidence type="ECO:0000256" key="1">
    <source>
        <dbReference type="ARBA" id="ARBA00001913"/>
    </source>
</evidence>
<comment type="pathway">
    <text evidence="2">Protein modification; protein glycosylation.</text>
</comment>
<keyword evidence="7" id="KW-0106">Calcium</keyword>
<comment type="cofactor">
    <cofactor evidence="1 7">
        <name>Ca(2+)</name>
        <dbReference type="ChEBI" id="CHEBI:29108"/>
    </cofactor>
</comment>
<keyword evidence="10" id="KW-0812">Transmembrane</keyword>
<dbReference type="GO" id="GO:0036503">
    <property type="term" value="P:ERAD pathway"/>
    <property type="evidence" value="ECO:0007669"/>
    <property type="project" value="UniProtKB-ARBA"/>
</dbReference>
<evidence type="ECO:0000256" key="8">
    <source>
        <dbReference type="PIRSR" id="PIRSR601382-3"/>
    </source>
</evidence>
<dbReference type="InterPro" id="IPR036026">
    <property type="entry name" value="Seven-hairpin_glycosidases"/>
</dbReference>
<dbReference type="GO" id="GO:0004571">
    <property type="term" value="F:mannosyl-oligosaccharide 1,2-alpha-mannosidase activity"/>
    <property type="evidence" value="ECO:0007669"/>
    <property type="project" value="InterPro"/>
</dbReference>
<feature type="transmembrane region" description="Helical" evidence="10">
    <location>
        <begin position="12"/>
        <end position="29"/>
    </location>
</feature>
<protein>
    <recommendedName>
        <fullName evidence="9">alpha-1,2-Mannosidase</fullName>
        <ecNumber evidence="9">3.2.1.-</ecNumber>
    </recommendedName>
</protein>
<dbReference type="PANTHER" id="PTHR11742:SF89">
    <property type="entry name" value="ALPHA-1,2-MANNOSIDASE"/>
    <property type="match status" value="1"/>
</dbReference>
<evidence type="ECO:0000313" key="11">
    <source>
        <dbReference type="EMBL" id="KAK0630098.1"/>
    </source>
</evidence>
<dbReference type="AlphaFoldDB" id="A0AA40CAC8"/>
<keyword evidence="9" id="KW-0326">Glycosidase</keyword>
<keyword evidence="7" id="KW-0479">Metal-binding</keyword>
<keyword evidence="12" id="KW-1185">Reference proteome</keyword>
<dbReference type="GO" id="GO:0005975">
    <property type="term" value="P:carbohydrate metabolic process"/>
    <property type="evidence" value="ECO:0007669"/>
    <property type="project" value="InterPro"/>
</dbReference>
<dbReference type="InterPro" id="IPR050749">
    <property type="entry name" value="Glycosyl_Hydrolase_47"/>
</dbReference>
<evidence type="ECO:0000256" key="10">
    <source>
        <dbReference type="SAM" id="Phobius"/>
    </source>
</evidence>
<accession>A0AA40CAC8</accession>
<proteinExistence type="inferred from homology"/>
<evidence type="ECO:0000256" key="7">
    <source>
        <dbReference type="PIRSR" id="PIRSR601382-2"/>
    </source>
</evidence>
<name>A0AA40CAC8_9PEZI</name>
<feature type="active site" evidence="6">
    <location>
        <position position="482"/>
    </location>
</feature>
<dbReference type="InterPro" id="IPR001382">
    <property type="entry name" value="Glyco_hydro_47"/>
</dbReference>
<keyword evidence="5 8" id="KW-1015">Disulfide bond</keyword>
<keyword evidence="4 9" id="KW-0378">Hydrolase</keyword>
<dbReference type="EMBL" id="JAULSR010000002">
    <property type="protein sequence ID" value="KAK0630098.1"/>
    <property type="molecule type" value="Genomic_DNA"/>
</dbReference>